<gene>
    <name evidence="1" type="ORF">BECKFW1821C_GA0114237_12061</name>
</gene>
<evidence type="ECO:0000313" key="1">
    <source>
        <dbReference type="EMBL" id="VFJ78827.1"/>
    </source>
</evidence>
<dbReference type="AlphaFoldDB" id="A0A450U4J9"/>
<dbReference type="EMBL" id="CAADFE010000206">
    <property type="protein sequence ID" value="VFJ78827.1"/>
    <property type="molecule type" value="Genomic_DNA"/>
</dbReference>
<sequence length="549" mass="63074">MGQSDEFSTYHEELLDGHYDCADRIVLNGYFPLGQQGGGLRTWWRQLTGSDETLDQDHLLRMAGRFSRRVHGWAKKHNIPVIHCASGERKHELAEKHLPQNPSFQGLFLILVAKAPGLVWDAKRSDTGNLHLQRRTPWPYINHYHFHIIDPEWGHITIKMSGHPPFGMQIMLNGHEWVERQARKQTISIQKEGNCFVGGSFQALNQIADTLCDEHTIGRLTDVCDRWAYSSCLCFALDSDEQQRSGFRYRYSVFQIEQSRNLLFTRGTTLDGVFQGLIDRTRRYLDVPKLRTIFGYRHRPHQRQQNKKPRMLRVLDQPVHDLTVFKVHFGPLTLKLYDKGARVLRIETIAHNVKGLRCGKVIEKLPIMLAKLQQMVIDFLNVVQAANHSYLPDGILDTLVEPTQRGARRLAGIDLQKTRVRLVSEAVLALAPKPGGFTMAELAAKVRDLLHDSALTYTTRHAAYDFSKFRGKKFVEKIENSRRYRTLPDGIRVLAGMLTLRERVIKPVLAGLGKPRIGRPPKNVDPLDQHYDNLQRELRRTFETLAILT</sequence>
<organism evidence="1">
    <name type="scientific">Candidatus Kentrum sp. FW</name>
    <dbReference type="NCBI Taxonomy" id="2126338"/>
    <lineage>
        <taxon>Bacteria</taxon>
        <taxon>Pseudomonadati</taxon>
        <taxon>Pseudomonadota</taxon>
        <taxon>Gammaproteobacteria</taxon>
        <taxon>Candidatus Kentrum</taxon>
    </lineage>
</organism>
<accession>A0A450U4J9</accession>
<protein>
    <submittedName>
        <fullName evidence="1">Uncharacterized protein</fullName>
    </submittedName>
</protein>
<name>A0A450U4J9_9GAMM</name>
<reference evidence="1" key="1">
    <citation type="submission" date="2019-02" db="EMBL/GenBank/DDBJ databases">
        <authorList>
            <person name="Gruber-Vodicka R. H."/>
            <person name="Seah K. B. B."/>
        </authorList>
    </citation>
    <scope>NUCLEOTIDE SEQUENCE</scope>
    <source>
        <strain evidence="1">BECK_BZ131</strain>
    </source>
</reference>
<proteinExistence type="predicted"/>